<reference evidence="1 2" key="1">
    <citation type="submission" date="2020-04" db="EMBL/GenBank/DDBJ databases">
        <title>Ramlibacter sp. G-1-2-2 isolated from soil.</title>
        <authorList>
            <person name="Dahal R.H."/>
        </authorList>
    </citation>
    <scope>NUCLEOTIDE SEQUENCE [LARGE SCALE GENOMIC DNA]</scope>
    <source>
        <strain evidence="1 2">G-1-2-2</strain>
    </source>
</reference>
<evidence type="ECO:0000313" key="2">
    <source>
        <dbReference type="Proteomes" id="UP000541185"/>
    </source>
</evidence>
<dbReference type="EMBL" id="JABBFX010000001">
    <property type="protein sequence ID" value="NML43498.1"/>
    <property type="molecule type" value="Genomic_DNA"/>
</dbReference>
<evidence type="ECO:0000313" key="1">
    <source>
        <dbReference type="EMBL" id="NML43498.1"/>
    </source>
</evidence>
<dbReference type="AlphaFoldDB" id="A0A848H742"/>
<keyword evidence="2" id="KW-1185">Reference proteome</keyword>
<sequence>MHKSIIPPSFEHGSGWYRQTGAWAPGSMRDQEARALAARQCAVVVLYRAGQRIPAAELLRADHLSGSLLLMDDYTHPHWHARLLSDPAVDMDLLPRLARAQLERENDGVRLYGGIEIERHEERRQAWLVTPTLRRAEEILRAMVAQGG</sequence>
<gene>
    <name evidence="1" type="ORF">HHL11_07045</name>
</gene>
<dbReference type="Proteomes" id="UP000541185">
    <property type="component" value="Unassembled WGS sequence"/>
</dbReference>
<accession>A0A848H742</accession>
<organism evidence="1 2">
    <name type="scientific">Ramlibacter agri</name>
    <dbReference type="NCBI Taxonomy" id="2728837"/>
    <lineage>
        <taxon>Bacteria</taxon>
        <taxon>Pseudomonadati</taxon>
        <taxon>Pseudomonadota</taxon>
        <taxon>Betaproteobacteria</taxon>
        <taxon>Burkholderiales</taxon>
        <taxon>Comamonadaceae</taxon>
        <taxon>Ramlibacter</taxon>
    </lineage>
</organism>
<proteinExistence type="predicted"/>
<protein>
    <submittedName>
        <fullName evidence="1">Uncharacterized protein</fullName>
    </submittedName>
</protein>
<name>A0A848H742_9BURK</name>
<dbReference type="RefSeq" id="WP_169417701.1">
    <property type="nucleotide sequence ID" value="NZ_JABBFX010000001.1"/>
</dbReference>
<comment type="caution">
    <text evidence="1">The sequence shown here is derived from an EMBL/GenBank/DDBJ whole genome shotgun (WGS) entry which is preliminary data.</text>
</comment>